<comment type="pathway">
    <text evidence="2">Cofactor biosynthesis; tetrahydrofolate biosynthesis; 2-amino-4-hydroxy-6-hydroxymethyl-7,8-dihydropteridine diphosphate from 7,8-dihydroneopterin triphosphate: step 3/4.</text>
</comment>
<keyword evidence="10" id="KW-1185">Reference proteome</keyword>
<keyword evidence="5" id="KW-0289">Folate biosynthesis</keyword>
<dbReference type="RefSeq" id="WP_179646160.1">
    <property type="nucleotide sequence ID" value="NZ_BAAAYY010000045.1"/>
</dbReference>
<dbReference type="EC" id="4.1.2.25" evidence="4"/>
<evidence type="ECO:0000256" key="2">
    <source>
        <dbReference type="ARBA" id="ARBA00005013"/>
    </source>
</evidence>
<evidence type="ECO:0000313" key="10">
    <source>
        <dbReference type="Proteomes" id="UP000589036"/>
    </source>
</evidence>
<dbReference type="InterPro" id="IPR006156">
    <property type="entry name" value="Dihydroneopterin_aldolase"/>
</dbReference>
<comment type="caution">
    <text evidence="9">The sequence shown here is derived from an EMBL/GenBank/DDBJ whole genome shotgun (WGS) entry which is preliminary data.</text>
</comment>
<dbReference type="Gene3D" id="3.30.1130.10">
    <property type="match status" value="1"/>
</dbReference>
<accession>A0A852U9T5</accession>
<evidence type="ECO:0000259" key="8">
    <source>
        <dbReference type="SMART" id="SM00905"/>
    </source>
</evidence>
<dbReference type="Pfam" id="PF02152">
    <property type="entry name" value="FolB"/>
    <property type="match status" value="1"/>
</dbReference>
<evidence type="ECO:0000256" key="1">
    <source>
        <dbReference type="ARBA" id="ARBA00001353"/>
    </source>
</evidence>
<evidence type="ECO:0000256" key="5">
    <source>
        <dbReference type="ARBA" id="ARBA00022909"/>
    </source>
</evidence>
<evidence type="ECO:0000256" key="6">
    <source>
        <dbReference type="ARBA" id="ARBA00023239"/>
    </source>
</evidence>
<evidence type="ECO:0000256" key="3">
    <source>
        <dbReference type="ARBA" id="ARBA00005708"/>
    </source>
</evidence>
<dbReference type="InterPro" id="IPR006157">
    <property type="entry name" value="FolB_dom"/>
</dbReference>
<feature type="domain" description="Dihydroneopterin aldolase/epimerase" evidence="8">
    <location>
        <begin position="4"/>
        <end position="114"/>
    </location>
</feature>
<evidence type="ECO:0000313" key="9">
    <source>
        <dbReference type="EMBL" id="NYE50720.1"/>
    </source>
</evidence>
<dbReference type="GO" id="GO:0004150">
    <property type="term" value="F:dihydroneopterin aldolase activity"/>
    <property type="evidence" value="ECO:0007669"/>
    <property type="project" value="UniProtKB-EC"/>
</dbReference>
<dbReference type="NCBIfam" id="TIGR00526">
    <property type="entry name" value="folB_dom"/>
    <property type="match status" value="1"/>
</dbReference>
<protein>
    <recommendedName>
        <fullName evidence="4">dihydroneopterin aldolase</fullName>
        <ecNumber evidence="4">4.1.2.25</ecNumber>
    </recommendedName>
    <alternativeName>
        <fullName evidence="7">7,8-dihydroneopterin aldolase</fullName>
    </alternativeName>
</protein>
<dbReference type="CDD" id="cd00534">
    <property type="entry name" value="DHNA_DHNTPE"/>
    <property type="match status" value="1"/>
</dbReference>
<dbReference type="EMBL" id="JACCCC010000001">
    <property type="protein sequence ID" value="NYE50720.1"/>
    <property type="molecule type" value="Genomic_DNA"/>
</dbReference>
<gene>
    <name evidence="9" type="ORF">HDA32_005840</name>
</gene>
<reference evidence="9 10" key="1">
    <citation type="submission" date="2020-07" db="EMBL/GenBank/DDBJ databases">
        <title>Sequencing the genomes of 1000 actinobacteria strains.</title>
        <authorList>
            <person name="Klenk H.-P."/>
        </authorList>
    </citation>
    <scope>NUCLEOTIDE SEQUENCE [LARGE SCALE GENOMIC DNA]</scope>
    <source>
        <strain evidence="9 10">CXB654</strain>
    </source>
</reference>
<proteinExistence type="inferred from homology"/>
<evidence type="ECO:0000256" key="4">
    <source>
        <dbReference type="ARBA" id="ARBA00013043"/>
    </source>
</evidence>
<sequence length="131" mass="14599">MDVIEIDDLRLRCVIGCSDEERRDRQDVLVQLRVRVDARAAGHSDDLADAWNYRTPTKSVIRAAEGRTWSTVEALAAEIARIVVVEHRASHVRVRVHKPGALRFSSSVGLVIERSIEDFAVVPSREVVASA</sequence>
<dbReference type="SUPFAM" id="SSF55620">
    <property type="entry name" value="Tetrahydrobiopterin biosynthesis enzymes-like"/>
    <property type="match status" value="1"/>
</dbReference>
<comment type="similarity">
    <text evidence="3">Belongs to the DHNA family.</text>
</comment>
<keyword evidence="6" id="KW-0456">Lyase</keyword>
<dbReference type="InterPro" id="IPR043133">
    <property type="entry name" value="GTP-CH-I_C/QueF"/>
</dbReference>
<dbReference type="GO" id="GO:0046656">
    <property type="term" value="P:folic acid biosynthetic process"/>
    <property type="evidence" value="ECO:0007669"/>
    <property type="project" value="UniProtKB-KW"/>
</dbReference>
<comment type="catalytic activity">
    <reaction evidence="1">
        <text>7,8-dihydroneopterin = 6-hydroxymethyl-7,8-dihydropterin + glycolaldehyde</text>
        <dbReference type="Rhea" id="RHEA:10540"/>
        <dbReference type="ChEBI" id="CHEBI:17001"/>
        <dbReference type="ChEBI" id="CHEBI:17071"/>
        <dbReference type="ChEBI" id="CHEBI:44841"/>
        <dbReference type="EC" id="4.1.2.25"/>
    </reaction>
</comment>
<dbReference type="PANTHER" id="PTHR42844:SF1">
    <property type="entry name" value="DIHYDRONEOPTERIN ALDOLASE 1-RELATED"/>
    <property type="match status" value="1"/>
</dbReference>
<evidence type="ECO:0000256" key="7">
    <source>
        <dbReference type="ARBA" id="ARBA00032903"/>
    </source>
</evidence>
<dbReference type="Proteomes" id="UP000589036">
    <property type="component" value="Unassembled WGS sequence"/>
</dbReference>
<dbReference type="SMART" id="SM00905">
    <property type="entry name" value="FolB"/>
    <property type="match status" value="1"/>
</dbReference>
<dbReference type="AlphaFoldDB" id="A0A852U9T5"/>
<name>A0A852U9T5_9ACTN</name>
<organism evidence="9 10">
    <name type="scientific">Spinactinospora alkalitolerans</name>
    <dbReference type="NCBI Taxonomy" id="687207"/>
    <lineage>
        <taxon>Bacteria</taxon>
        <taxon>Bacillati</taxon>
        <taxon>Actinomycetota</taxon>
        <taxon>Actinomycetes</taxon>
        <taxon>Streptosporangiales</taxon>
        <taxon>Nocardiopsidaceae</taxon>
        <taxon>Spinactinospora</taxon>
    </lineage>
</organism>
<dbReference type="GO" id="GO:0005737">
    <property type="term" value="C:cytoplasm"/>
    <property type="evidence" value="ECO:0007669"/>
    <property type="project" value="TreeGrafter"/>
</dbReference>
<dbReference type="PANTHER" id="PTHR42844">
    <property type="entry name" value="DIHYDRONEOPTERIN ALDOLASE 1-RELATED"/>
    <property type="match status" value="1"/>
</dbReference>